<dbReference type="Proteomes" id="UP000718012">
    <property type="component" value="Unassembled WGS sequence"/>
</dbReference>
<accession>A0A921FF40</accession>
<organism evidence="1 2">
    <name type="scientific">Phocaeicola coprocola</name>
    <dbReference type="NCBI Taxonomy" id="310298"/>
    <lineage>
        <taxon>Bacteria</taxon>
        <taxon>Pseudomonadati</taxon>
        <taxon>Bacteroidota</taxon>
        <taxon>Bacteroidia</taxon>
        <taxon>Bacteroidales</taxon>
        <taxon>Bacteroidaceae</taxon>
        <taxon>Phocaeicola</taxon>
    </lineage>
</organism>
<dbReference type="EMBL" id="DYXD01000241">
    <property type="protein sequence ID" value="HJF08661.1"/>
    <property type="molecule type" value="Genomic_DNA"/>
</dbReference>
<reference evidence="1" key="1">
    <citation type="journal article" date="2021" name="PeerJ">
        <title>Extensive microbial diversity within the chicken gut microbiome revealed by metagenomics and culture.</title>
        <authorList>
            <person name="Gilroy R."/>
            <person name="Ravi A."/>
            <person name="Getino M."/>
            <person name="Pursley I."/>
            <person name="Horton D.L."/>
            <person name="Alikhan N.F."/>
            <person name="Baker D."/>
            <person name="Gharbi K."/>
            <person name="Hall N."/>
            <person name="Watson M."/>
            <person name="Adriaenssens E.M."/>
            <person name="Foster-Nyarko E."/>
            <person name="Jarju S."/>
            <person name="Secka A."/>
            <person name="Antonio M."/>
            <person name="Oren A."/>
            <person name="Chaudhuri R.R."/>
            <person name="La Ragione R."/>
            <person name="Hildebrand F."/>
            <person name="Pallen M.J."/>
        </authorList>
    </citation>
    <scope>NUCLEOTIDE SEQUENCE</scope>
    <source>
        <strain evidence="1">CHK165-8395</strain>
    </source>
</reference>
<gene>
    <name evidence="1" type="ORF">K8U81_10855</name>
</gene>
<evidence type="ECO:0000313" key="1">
    <source>
        <dbReference type="EMBL" id="HJF08661.1"/>
    </source>
</evidence>
<evidence type="ECO:0008006" key="3">
    <source>
        <dbReference type="Google" id="ProtNLM"/>
    </source>
</evidence>
<comment type="caution">
    <text evidence="1">The sequence shown here is derived from an EMBL/GenBank/DDBJ whole genome shotgun (WGS) entry which is preliminary data.</text>
</comment>
<protein>
    <recommendedName>
        <fullName evidence="3">ApeA N-terminal domain-containing protein</fullName>
    </recommendedName>
</protein>
<proteinExistence type="predicted"/>
<reference evidence="1" key="2">
    <citation type="submission" date="2021-09" db="EMBL/GenBank/DDBJ databases">
        <authorList>
            <person name="Gilroy R."/>
        </authorList>
    </citation>
    <scope>NUCLEOTIDE SEQUENCE</scope>
    <source>
        <strain evidence="1">CHK165-8395</strain>
    </source>
</reference>
<sequence>MGKTLIGDIDFQLTIDTTNGQHTFNATLKNIEGEFRIYLHFDKTISFNESTEQSRFWNDEIPHFLFGKSLKTENAKINETEIELDLSEAKLITIQTIVSSEGNMFYFIIDTYQYRYIDTNVQSKALSYLSLPSNILVSKFHLIEYGLKKEDNKSIPFESDIANIDFTILPNLSTNPYTAVIKYHRFDSVENAIEKNNILLDLLSFYYGIPIETLFIIVQQNRYTYVIYQQPTYRLMLNSPRNMNLAYLNLHSFNDFAKGITTDFSKIKALHTPINDYIRTIYLDDISAFLILYSILETLADTEPVYFEEKDIMEQVFDSLFESFIQGMRDANGGKNEKYSNGSPIFKAIKEKWKNDLPEVLIKKPREMNPLKKLIKDNNIDWKKINRHFSAVKKEGTRIKDIKNLRNAIAHKREEDYTELLDIKNINSDLSFAVCIILLRKLGINNVNFGNWDKLSIMK</sequence>
<dbReference type="AlphaFoldDB" id="A0A921FF40"/>
<evidence type="ECO:0000313" key="2">
    <source>
        <dbReference type="Proteomes" id="UP000718012"/>
    </source>
</evidence>
<name>A0A921FF40_9BACT</name>